<dbReference type="PANTHER" id="PTHR42336">
    <property type="entry name" value="THIOREDOXIN DOMAIN-CONTAINING PROTEIN-RELATED"/>
    <property type="match status" value="1"/>
</dbReference>
<dbReference type="EMBL" id="JAWCUI010000001">
    <property type="protein sequence ID" value="KAL1903559.1"/>
    <property type="molecule type" value="Genomic_DNA"/>
</dbReference>
<comment type="caution">
    <text evidence="2">The sequence shown here is derived from an EMBL/GenBank/DDBJ whole genome shotgun (WGS) entry which is preliminary data.</text>
</comment>
<dbReference type="Pfam" id="PF13911">
    <property type="entry name" value="AhpC-TSA_2"/>
    <property type="match status" value="1"/>
</dbReference>
<evidence type="ECO:0000256" key="1">
    <source>
        <dbReference type="SAM" id="MobiDB-lite"/>
    </source>
</evidence>
<reference evidence="2 3" key="1">
    <citation type="journal article" date="2024" name="IMA Fungus">
        <title>IMA Genome - F19 : A genome assembly and annotation guide to empower mycologists, including annotated draft genome sequences of Ceratocystis pirilliformis, Diaporthe australafricana, Fusarium ophioides, Paecilomyces lecythidis, and Sporothrix stenoceras.</title>
        <authorList>
            <person name="Aylward J."/>
            <person name="Wilson A.M."/>
            <person name="Visagie C.M."/>
            <person name="Spraker J."/>
            <person name="Barnes I."/>
            <person name="Buitendag C."/>
            <person name="Ceriani C."/>
            <person name="Del Mar Angel L."/>
            <person name="du Plessis D."/>
            <person name="Fuchs T."/>
            <person name="Gasser K."/>
            <person name="Kramer D."/>
            <person name="Li W."/>
            <person name="Munsamy K."/>
            <person name="Piso A."/>
            <person name="Price J.L."/>
            <person name="Sonnekus B."/>
            <person name="Thomas C."/>
            <person name="van der Nest A."/>
            <person name="van Dijk A."/>
            <person name="van Heerden A."/>
            <person name="van Vuuren N."/>
            <person name="Yilmaz N."/>
            <person name="Duong T.A."/>
            <person name="van der Merwe N.A."/>
            <person name="Wingfield M.J."/>
            <person name="Wingfield B.D."/>
        </authorList>
    </citation>
    <scope>NUCLEOTIDE SEQUENCE [LARGE SCALE GENOMIC DNA]</scope>
    <source>
        <strain evidence="2 3">CMW 5346</strain>
    </source>
</reference>
<name>A0ABR3ZYF2_9PEZI</name>
<protein>
    <submittedName>
        <fullName evidence="2">Uncharacterized protein</fullName>
    </submittedName>
</protein>
<gene>
    <name evidence="2" type="ORF">Sste5346_000187</name>
</gene>
<feature type="compositionally biased region" description="Polar residues" evidence="1">
    <location>
        <begin position="161"/>
        <end position="175"/>
    </location>
</feature>
<evidence type="ECO:0000313" key="3">
    <source>
        <dbReference type="Proteomes" id="UP001583186"/>
    </source>
</evidence>
<sequence length="256" mass="27563">MANQTPAAKATGPTIAALPVVDGPAPPSPEFNMPRSKPVLIVFLRQCGDPFAEKTFRSLAALSEDRPELMCIAVSQASREVTDLWVADIGGAWEVEVVADPERSLYARWGLGLNTSWQMFNPRALYATYALGRDEGIWSRAWGGHKKVPVPESSKPSSEPGTGSSAPGSTANGNKWQMGGGFAVDVAGGIRWVHVPVASEDIVDFNPVLELFGMQPLPAKKVKKAPSPSPSPIPDGQRAMYQQRPPSPKNDHLSRR</sequence>
<proteinExistence type="predicted"/>
<dbReference type="InterPro" id="IPR032801">
    <property type="entry name" value="PXL2A/B/C"/>
</dbReference>
<feature type="compositionally biased region" description="Low complexity" evidence="1">
    <location>
        <begin position="150"/>
        <end position="160"/>
    </location>
</feature>
<feature type="region of interest" description="Disordered" evidence="1">
    <location>
        <begin position="148"/>
        <end position="176"/>
    </location>
</feature>
<organism evidence="2 3">
    <name type="scientific">Sporothrix stenoceras</name>
    <dbReference type="NCBI Taxonomy" id="5173"/>
    <lineage>
        <taxon>Eukaryota</taxon>
        <taxon>Fungi</taxon>
        <taxon>Dikarya</taxon>
        <taxon>Ascomycota</taxon>
        <taxon>Pezizomycotina</taxon>
        <taxon>Sordariomycetes</taxon>
        <taxon>Sordariomycetidae</taxon>
        <taxon>Ophiostomatales</taxon>
        <taxon>Ophiostomataceae</taxon>
        <taxon>Sporothrix</taxon>
    </lineage>
</organism>
<accession>A0ABR3ZYF2</accession>
<dbReference type="Proteomes" id="UP001583186">
    <property type="component" value="Unassembled WGS sequence"/>
</dbReference>
<keyword evidence="3" id="KW-1185">Reference proteome</keyword>
<dbReference type="PANTHER" id="PTHR42336:SF2">
    <property type="entry name" value="THIOREDOXIN DOMAIN-CONTAINING PROTEIN"/>
    <property type="match status" value="1"/>
</dbReference>
<evidence type="ECO:0000313" key="2">
    <source>
        <dbReference type="EMBL" id="KAL1903559.1"/>
    </source>
</evidence>
<feature type="region of interest" description="Disordered" evidence="1">
    <location>
        <begin position="218"/>
        <end position="256"/>
    </location>
</feature>